<name>A0ABY8CF73_9ARCH</name>
<comment type="similarity">
    <text evidence="7">Belongs to the adenylate kinase family. AK6 subfamily.</text>
</comment>
<accession>A0ABY8CF73</accession>
<dbReference type="InterPro" id="IPR027417">
    <property type="entry name" value="P-loop_NTPase"/>
</dbReference>
<evidence type="ECO:0000256" key="1">
    <source>
        <dbReference type="ARBA" id="ARBA00022517"/>
    </source>
</evidence>
<evidence type="ECO:0000313" key="8">
    <source>
        <dbReference type="EMBL" id="WEL19843.1"/>
    </source>
</evidence>
<dbReference type="PANTHER" id="PTHR12595:SF0">
    <property type="entry name" value="ADENYLATE KINASE ISOENZYME 6"/>
    <property type="match status" value="1"/>
</dbReference>
<evidence type="ECO:0000256" key="5">
    <source>
        <dbReference type="ARBA" id="ARBA00022777"/>
    </source>
</evidence>
<evidence type="ECO:0000256" key="2">
    <source>
        <dbReference type="ARBA" id="ARBA00022552"/>
    </source>
</evidence>
<evidence type="ECO:0000256" key="6">
    <source>
        <dbReference type="ARBA" id="ARBA00022840"/>
    </source>
</evidence>
<protein>
    <recommendedName>
        <fullName evidence="7">Putative adenylate kinase</fullName>
        <shortName evidence="7">AK</shortName>
        <ecNumber evidence="7">2.7.4.3</ecNumber>
    </recommendedName>
    <alternativeName>
        <fullName evidence="7">ATP-AMP transphosphorylase</fullName>
    </alternativeName>
</protein>
<sequence length="163" mass="18221">MKVTVTGTPGTGKTSVSEKLEGYEKIHLTEFVKEHGLGTDGEVFEVDTEAMCEKLEEETSEGDYLIEGHLAHYISSDICIVLRCDPDELEERLGERRYSESKVRENVESEAMDLILQQAVQNQEAVVEVDTTGRTVEETVKAIEEKISEGKSSYGKVDWTDSL</sequence>
<comment type="subunit">
    <text evidence="7">Interacts with uS11. Not a structural component of 40S pre-ribosomes, but transiently interacts with them by binding to uS11.</text>
</comment>
<comment type="catalytic activity">
    <reaction evidence="7">
        <text>ATP + H2O = ADP + phosphate + H(+)</text>
        <dbReference type="Rhea" id="RHEA:13065"/>
        <dbReference type="ChEBI" id="CHEBI:15377"/>
        <dbReference type="ChEBI" id="CHEBI:15378"/>
        <dbReference type="ChEBI" id="CHEBI:30616"/>
        <dbReference type="ChEBI" id="CHEBI:43474"/>
        <dbReference type="ChEBI" id="CHEBI:456216"/>
    </reaction>
</comment>
<keyword evidence="9" id="KW-1185">Reference proteome</keyword>
<dbReference type="Gene3D" id="3.40.50.300">
    <property type="entry name" value="P-loop containing nucleotide triphosphate hydrolases"/>
    <property type="match status" value="1"/>
</dbReference>
<keyword evidence="2 7" id="KW-0698">rRNA processing</keyword>
<evidence type="ECO:0000256" key="4">
    <source>
        <dbReference type="ARBA" id="ARBA00022741"/>
    </source>
</evidence>
<feature type="binding site" evidence="7">
    <location>
        <position position="14"/>
    </location>
    <ligand>
        <name>ATP</name>
        <dbReference type="ChEBI" id="CHEBI:30616"/>
    </ligand>
</feature>
<feature type="binding site" evidence="7">
    <location>
        <position position="15"/>
    </location>
    <ligand>
        <name>ATP</name>
        <dbReference type="ChEBI" id="CHEBI:30616"/>
    </ligand>
</feature>
<dbReference type="InterPro" id="IPR020618">
    <property type="entry name" value="Adenyl_kinase_AK6"/>
</dbReference>
<dbReference type="Proteomes" id="UP001218034">
    <property type="component" value="Chromosome"/>
</dbReference>
<dbReference type="Pfam" id="PF13238">
    <property type="entry name" value="AAA_18"/>
    <property type="match status" value="1"/>
</dbReference>
<dbReference type="GeneID" id="90590273"/>
<dbReference type="RefSeq" id="WP_347721675.1">
    <property type="nucleotide sequence ID" value="NZ_CP104395.1"/>
</dbReference>
<feature type="binding site" evidence="7">
    <location>
        <position position="10"/>
    </location>
    <ligand>
        <name>ATP</name>
        <dbReference type="ChEBI" id="CHEBI:30616"/>
    </ligand>
</feature>
<evidence type="ECO:0000313" key="9">
    <source>
        <dbReference type="Proteomes" id="UP001218034"/>
    </source>
</evidence>
<dbReference type="EC" id="2.7.4.3" evidence="7"/>
<comment type="catalytic activity">
    <reaction evidence="7">
        <text>AMP + ATP = 2 ADP</text>
        <dbReference type="Rhea" id="RHEA:12973"/>
        <dbReference type="ChEBI" id="CHEBI:30616"/>
        <dbReference type="ChEBI" id="CHEBI:456215"/>
        <dbReference type="ChEBI" id="CHEBI:456216"/>
        <dbReference type="EC" id="2.7.4.3"/>
    </reaction>
</comment>
<feature type="binding site" evidence="7">
    <location>
        <position position="12"/>
    </location>
    <ligand>
        <name>ATP</name>
        <dbReference type="ChEBI" id="CHEBI:30616"/>
    </ligand>
</feature>
<evidence type="ECO:0000256" key="3">
    <source>
        <dbReference type="ARBA" id="ARBA00022679"/>
    </source>
</evidence>
<evidence type="ECO:0000256" key="7">
    <source>
        <dbReference type="HAMAP-Rule" id="MF_00039"/>
    </source>
</evidence>
<feature type="region of interest" description="LID" evidence="7">
    <location>
        <begin position="95"/>
        <end position="105"/>
    </location>
</feature>
<feature type="binding site" evidence="7">
    <location>
        <position position="13"/>
    </location>
    <ligand>
        <name>ATP</name>
        <dbReference type="ChEBI" id="CHEBI:30616"/>
    </ligand>
</feature>
<keyword evidence="1 7" id="KW-0690">Ribosome biogenesis</keyword>
<gene>
    <name evidence="8" type="primary">fap7</name>
    <name evidence="8" type="ORF">SVXNc_0836</name>
</gene>
<organism evidence="8 9">
    <name type="scientific">Candidatus Nanohalococcus occultus</name>
    <dbReference type="NCBI Taxonomy" id="2978047"/>
    <lineage>
        <taxon>Archaea</taxon>
        <taxon>Candidatus Nanohalarchaeota</taxon>
        <taxon>Candidatus Nanohalarchaeota incertae sedis</taxon>
        <taxon>Candidatus Nanohalococcus</taxon>
    </lineage>
</organism>
<dbReference type="PANTHER" id="PTHR12595">
    <property type="entry name" value="POS9-ACTIVATING FACTOR FAP7-RELATED"/>
    <property type="match status" value="1"/>
</dbReference>
<dbReference type="SUPFAM" id="SSF52540">
    <property type="entry name" value="P-loop containing nucleoside triphosphate hydrolases"/>
    <property type="match status" value="1"/>
</dbReference>
<keyword evidence="6 7" id="KW-0067">ATP-binding</keyword>
<dbReference type="GO" id="GO:0004017">
    <property type="term" value="F:AMP kinase activity"/>
    <property type="evidence" value="ECO:0007669"/>
    <property type="project" value="UniProtKB-EC"/>
</dbReference>
<proteinExistence type="inferred from homology"/>
<keyword evidence="3 7" id="KW-0808">Transferase</keyword>
<comment type="caution">
    <text evidence="7">Lacks conserved residue(s) required for the propagation of feature annotation.</text>
</comment>
<keyword evidence="5 7" id="KW-0418">Kinase</keyword>
<keyword evidence="4 7" id="KW-0547">Nucleotide-binding</keyword>
<dbReference type="EMBL" id="CP104395">
    <property type="protein sequence ID" value="WEL19843.1"/>
    <property type="molecule type" value="Genomic_DNA"/>
</dbReference>
<dbReference type="HAMAP" id="MF_00039">
    <property type="entry name" value="Adenylate_kinase_AK6"/>
    <property type="match status" value="1"/>
</dbReference>
<comment type="function">
    <text evidence="7">Broad-specificity nucleoside monophosphate (NMP) kinase that catalyzes the reversible transfer of the terminal phosphate group between nucleoside triphosphates and monophosphates. Has also ATPase activity. Involved in the late maturation steps of the 30S ribosomal particles, specifically 16S rRNA maturation. While NMP activity is not required for ribosome maturation, ATPase activity is. Associates transiently with small ribosomal subunit protein uS11. ATP hydrolysis breaks the interaction with uS11. May temporarily remove uS11 from the ribosome to enable a conformational change of the ribosomal RNA that is needed for the final maturation step of the small ribosomal subunit.</text>
</comment>
<feature type="binding site" evidence="7">
    <location>
        <position position="96"/>
    </location>
    <ligand>
        <name>ATP</name>
        <dbReference type="ChEBI" id="CHEBI:30616"/>
    </ligand>
</feature>
<reference evidence="8 9" key="1">
    <citation type="submission" date="2022-09" db="EMBL/GenBank/DDBJ databases">
        <title>Xylan utilization by haloarchaea-nanohaloarchaea associations.</title>
        <authorList>
            <person name="Yakimov M."/>
        </authorList>
    </citation>
    <scope>NUCLEOTIDE SEQUENCE [LARGE SCALE GENOMIC DNA]</scope>
    <source>
        <strain evidence="8 9">SVXNc</strain>
    </source>
</reference>